<dbReference type="EMBL" id="LR031888">
    <property type="protein sequence ID" value="VDD65168.1"/>
    <property type="molecule type" value="Genomic_DNA"/>
</dbReference>
<sequence>MRRNDQKSCICQRIGSSYVMHDYLTGDSLQIIVWLIIAEIMA</sequence>
<proteinExistence type="predicted"/>
<evidence type="ECO:0000313" key="1">
    <source>
        <dbReference type="EMBL" id="VDD65168.1"/>
    </source>
</evidence>
<protein>
    <submittedName>
        <fullName evidence="1">Uncharacterized protein</fullName>
    </submittedName>
</protein>
<accession>A0A3P6GFP2</accession>
<name>A0A3P6GFP2_BRAOL</name>
<gene>
    <name evidence="1" type="ORF">BOLSC28T60396H</name>
</gene>
<dbReference type="AlphaFoldDB" id="A0A3P6GFP2"/>
<organism evidence="1">
    <name type="scientific">Brassica oleracea</name>
    <name type="common">Wild cabbage</name>
    <dbReference type="NCBI Taxonomy" id="3712"/>
    <lineage>
        <taxon>Eukaryota</taxon>
        <taxon>Viridiplantae</taxon>
        <taxon>Streptophyta</taxon>
        <taxon>Embryophyta</taxon>
        <taxon>Tracheophyta</taxon>
        <taxon>Spermatophyta</taxon>
        <taxon>Magnoliopsida</taxon>
        <taxon>eudicotyledons</taxon>
        <taxon>Gunneridae</taxon>
        <taxon>Pentapetalae</taxon>
        <taxon>rosids</taxon>
        <taxon>malvids</taxon>
        <taxon>Brassicales</taxon>
        <taxon>Brassicaceae</taxon>
        <taxon>Brassiceae</taxon>
        <taxon>Brassica</taxon>
    </lineage>
</organism>
<reference evidence="1" key="1">
    <citation type="submission" date="2018-11" db="EMBL/GenBank/DDBJ databases">
        <authorList>
            <consortium name="Genoscope - CEA"/>
            <person name="William W."/>
        </authorList>
    </citation>
    <scope>NUCLEOTIDE SEQUENCE</scope>
</reference>